<dbReference type="Proteomes" id="UP001235840">
    <property type="component" value="Unassembled WGS sequence"/>
</dbReference>
<dbReference type="RefSeq" id="WP_307394171.1">
    <property type="nucleotide sequence ID" value="NZ_BAAADK010000048.1"/>
</dbReference>
<sequence>MLQERILQTLEDLDDIDQRKLARVANTTEAALSRFLNEQEELIFESVLRIVKYLYPNEQVTIMADYIITQKSYNARLGLEYCSINRLWVECNYLLNMLSKSTDPCDQEWVFMYTLLKEKREATHSHVHLISKVEQFHPKEIELKVLASIFRRILYFELNDNNTVLSSNNDAETLIEKIKSDYIRSSYSVRLGVIMSSVHLYGNNPEKARQYSYYIIGQDFIDFVKSVAYNNLGQTYMLEDYERAKDYFITAINYAITFNHSVYLKTARLNLSFLQSYYQIDSGFSEPIDDYATYANYIFYLIQKGEHSLAQKNMDQIDIKTLTDWDKAFYFYYMGLLKNDRSSLYESVKAFYSVENYFYLQFPLLELQKLGDDEEALQFLKKRGRFSEKIVNRRIR</sequence>
<accession>A0ABT9VZC4</accession>
<dbReference type="NCBIfam" id="NF038310">
    <property type="entry name" value="lysogeny_AimR"/>
    <property type="match status" value="1"/>
</dbReference>
<dbReference type="EMBL" id="JAUSTY010000007">
    <property type="protein sequence ID" value="MDQ0166172.1"/>
    <property type="molecule type" value="Genomic_DNA"/>
</dbReference>
<proteinExistence type="predicted"/>
<evidence type="ECO:0000313" key="2">
    <source>
        <dbReference type="Proteomes" id="UP001235840"/>
    </source>
</evidence>
<name>A0ABT9VZC4_9BACI</name>
<evidence type="ECO:0000313" key="1">
    <source>
        <dbReference type="EMBL" id="MDQ0166172.1"/>
    </source>
</evidence>
<dbReference type="InterPro" id="IPR047705">
    <property type="entry name" value="AimR-like"/>
</dbReference>
<reference evidence="1 2" key="1">
    <citation type="submission" date="2023-07" db="EMBL/GenBank/DDBJ databases">
        <title>Genomic Encyclopedia of Type Strains, Phase IV (KMG-IV): sequencing the most valuable type-strain genomes for metagenomic binning, comparative biology and taxonomic classification.</title>
        <authorList>
            <person name="Goeker M."/>
        </authorList>
    </citation>
    <scope>NUCLEOTIDE SEQUENCE [LARGE SCALE GENOMIC DNA]</scope>
    <source>
        <strain evidence="1 2">DSM 12751</strain>
    </source>
</reference>
<keyword evidence="2" id="KW-1185">Reference proteome</keyword>
<dbReference type="Pfam" id="PF22871">
    <property type="entry name" value="AimR"/>
    <property type="match status" value="1"/>
</dbReference>
<organism evidence="1 2">
    <name type="scientific">Caldalkalibacillus horti</name>
    <dbReference type="NCBI Taxonomy" id="77523"/>
    <lineage>
        <taxon>Bacteria</taxon>
        <taxon>Bacillati</taxon>
        <taxon>Bacillota</taxon>
        <taxon>Bacilli</taxon>
        <taxon>Bacillales</taxon>
        <taxon>Bacillaceae</taxon>
        <taxon>Caldalkalibacillus</taxon>
    </lineage>
</organism>
<gene>
    <name evidence="1" type="ORF">J2S11_002073</name>
</gene>
<comment type="caution">
    <text evidence="1">The sequence shown here is derived from an EMBL/GenBank/DDBJ whole genome shotgun (WGS) entry which is preliminary data.</text>
</comment>
<protein>
    <submittedName>
        <fullName evidence="1">Plasmid maintenance system antidote protein VapI</fullName>
    </submittedName>
</protein>